<dbReference type="OrthoDB" id="6631192at2"/>
<organism evidence="2 3">
    <name type="scientific">Enterobacillus tribolii</name>
    <dbReference type="NCBI Taxonomy" id="1487935"/>
    <lineage>
        <taxon>Bacteria</taxon>
        <taxon>Pseudomonadati</taxon>
        <taxon>Pseudomonadota</taxon>
        <taxon>Gammaproteobacteria</taxon>
        <taxon>Enterobacterales</taxon>
        <taxon>Hafniaceae</taxon>
        <taxon>Enterobacillus</taxon>
    </lineage>
</organism>
<evidence type="ECO:0000256" key="1">
    <source>
        <dbReference type="SAM" id="Phobius"/>
    </source>
</evidence>
<proteinExistence type="predicted"/>
<keyword evidence="1" id="KW-0812">Transmembrane</keyword>
<dbReference type="Proteomes" id="UP000254848">
    <property type="component" value="Unassembled WGS sequence"/>
</dbReference>
<evidence type="ECO:0000313" key="2">
    <source>
        <dbReference type="EMBL" id="RDK87912.1"/>
    </source>
</evidence>
<dbReference type="EMBL" id="QRAP01000008">
    <property type="protein sequence ID" value="RDK87912.1"/>
    <property type="molecule type" value="Genomic_DNA"/>
</dbReference>
<keyword evidence="1" id="KW-0472">Membrane</keyword>
<name>A0A370QHT8_9GAMM</name>
<evidence type="ECO:0000313" key="3">
    <source>
        <dbReference type="Proteomes" id="UP000254848"/>
    </source>
</evidence>
<feature type="transmembrane region" description="Helical" evidence="1">
    <location>
        <begin position="129"/>
        <end position="146"/>
    </location>
</feature>
<feature type="transmembrane region" description="Helical" evidence="1">
    <location>
        <begin position="15"/>
        <end position="48"/>
    </location>
</feature>
<protein>
    <submittedName>
        <fullName evidence="2">Uncharacterized protein</fullName>
    </submittedName>
</protein>
<accession>A0A370QHT8</accession>
<feature type="transmembrane region" description="Helical" evidence="1">
    <location>
        <begin position="100"/>
        <end position="123"/>
    </location>
</feature>
<dbReference type="AlphaFoldDB" id="A0A370QHT8"/>
<reference evidence="2 3" key="1">
    <citation type="submission" date="2018-07" db="EMBL/GenBank/DDBJ databases">
        <title>Genomic Encyclopedia of Type Strains, Phase IV (KMG-IV): sequencing the most valuable type-strain genomes for metagenomic binning, comparative biology and taxonomic classification.</title>
        <authorList>
            <person name="Goeker M."/>
        </authorList>
    </citation>
    <scope>NUCLEOTIDE SEQUENCE [LARGE SCALE GENOMIC DNA]</scope>
    <source>
        <strain evidence="2 3">DSM 103736</strain>
    </source>
</reference>
<dbReference type="RefSeq" id="WP_147291380.1">
    <property type="nucleotide sequence ID" value="NZ_QRAP01000008.1"/>
</dbReference>
<comment type="caution">
    <text evidence="2">The sequence shown here is derived from an EMBL/GenBank/DDBJ whole genome shotgun (WGS) entry which is preliminary data.</text>
</comment>
<keyword evidence="3" id="KW-1185">Reference proteome</keyword>
<keyword evidence="1" id="KW-1133">Transmembrane helix</keyword>
<sequence length="196" mass="21530">MNYQTTGSFIYSGRLFLAVLLALGLSFFGVSALLFYLFAVGLVFPVVVSMDLHRKKESGKIRVPDNREEWMVYVNGIPVRETRNTLANPAFMSQAALRRYFIVLFSVRIVLQVIACVMLAAQGAGVQHWGIWLALAAAGGLMLYGLSRSCLCLQALLSAGWVVERLEDGGRAAGFRGGFIRRGKFDDALSRGIGLF</sequence>
<gene>
    <name evidence="2" type="ORF">C8D90_108194</name>
</gene>